<evidence type="ECO:0000256" key="2">
    <source>
        <dbReference type="SAM" id="SignalP"/>
    </source>
</evidence>
<dbReference type="EMBL" id="VRLW01000001">
    <property type="protein sequence ID" value="KAA1258337.1"/>
    <property type="molecule type" value="Genomic_DNA"/>
</dbReference>
<dbReference type="AlphaFoldDB" id="A0A5B1CB71"/>
<feature type="region of interest" description="Disordered" evidence="1">
    <location>
        <begin position="218"/>
        <end position="243"/>
    </location>
</feature>
<sequence precursor="true">MFHARRFTLIILLTTTSMLGLGAGSVFAADADPMQPYNVFVAEDQAYTRCGPSAEYYRTDPLKHGQQLEVYAETDDGWLGVRPPQDSFCWIPADTVELDGSGEMGNVIEDRTVAWIGTHLGRARKYLWQVQLAEGEPVTVIGRQERDGPDGPQLWLRIVPPSGEFRWIHQNQTVRTSEELVETLAEQNRSLAKSDVQFQPAGRTHVERTHVERTHVERTHVDKQPKPAKVASAVKPEPTASPRRLQADAAAVADSGRSVMIDSANSKAIGSGVQSFDNNTIDLPPSLDTSAGLIAKPRRSTASRPQPRGLLASMAKLGQPRIQEIGAEESLVDQVALADSKVAGDDNWVSGAASRMSKDSDSVAISAAPMTLPARETVSIPSEAFVQSHQSSNEIAQVAGISPLPAQTLVPAVPLTNNFNSSLAPATDSPLLRSPTFVSADQISRLQQQVRGADLNSMRLVLSQLMSSQSSAAEARVVSEASRSLAARSTDPTIADGARVLARRADQYAGLADRRDGPSVIQSSSQPISNTPGLQSLPMTDASIAGDGLGVAASLAPAPQPADSKASYTGQLVQVYSARTHSPPFALTDGTGRTIAYVTPSPGINLRMHLNQQVTVTGTPGFVSGLNMPHVMAQRADR</sequence>
<evidence type="ECO:0008006" key="5">
    <source>
        <dbReference type="Google" id="ProtNLM"/>
    </source>
</evidence>
<evidence type="ECO:0000313" key="3">
    <source>
        <dbReference type="EMBL" id="KAA1258337.1"/>
    </source>
</evidence>
<evidence type="ECO:0000313" key="4">
    <source>
        <dbReference type="Proteomes" id="UP000322699"/>
    </source>
</evidence>
<feature type="signal peptide" evidence="2">
    <location>
        <begin position="1"/>
        <end position="28"/>
    </location>
</feature>
<evidence type="ECO:0000256" key="1">
    <source>
        <dbReference type="SAM" id="MobiDB-lite"/>
    </source>
</evidence>
<feature type="chain" id="PRO_5022890253" description="Secreted protein" evidence="2">
    <location>
        <begin position="29"/>
        <end position="638"/>
    </location>
</feature>
<proteinExistence type="predicted"/>
<reference evidence="3 4" key="1">
    <citation type="submission" date="2019-08" db="EMBL/GenBank/DDBJ databases">
        <title>Deep-cultivation of Planctomycetes and their phenomic and genomic characterization uncovers novel biology.</title>
        <authorList>
            <person name="Wiegand S."/>
            <person name="Jogler M."/>
            <person name="Boedeker C."/>
            <person name="Pinto D."/>
            <person name="Vollmers J."/>
            <person name="Rivas-Marin E."/>
            <person name="Kohn T."/>
            <person name="Peeters S.H."/>
            <person name="Heuer A."/>
            <person name="Rast P."/>
            <person name="Oberbeckmann S."/>
            <person name="Bunk B."/>
            <person name="Jeske O."/>
            <person name="Meyerdierks A."/>
            <person name="Storesund J.E."/>
            <person name="Kallscheuer N."/>
            <person name="Luecker S."/>
            <person name="Lage O.M."/>
            <person name="Pohl T."/>
            <person name="Merkel B.J."/>
            <person name="Hornburger P."/>
            <person name="Mueller R.-W."/>
            <person name="Bruemmer F."/>
            <person name="Labrenz M."/>
            <person name="Spormann A.M."/>
            <person name="Op Den Camp H."/>
            <person name="Overmann J."/>
            <person name="Amann R."/>
            <person name="Jetten M.S.M."/>
            <person name="Mascher T."/>
            <person name="Medema M.H."/>
            <person name="Devos D.P."/>
            <person name="Kaster A.-K."/>
            <person name="Ovreas L."/>
            <person name="Rohde M."/>
            <person name="Galperin M.Y."/>
            <person name="Jogler C."/>
        </authorList>
    </citation>
    <scope>NUCLEOTIDE SEQUENCE [LARGE SCALE GENOMIC DNA]</scope>
    <source>
        <strain evidence="3 4">LF1</strain>
    </source>
</reference>
<protein>
    <recommendedName>
        <fullName evidence="5">Secreted protein</fullName>
    </recommendedName>
</protein>
<accession>A0A5B1CB71</accession>
<dbReference type="Gene3D" id="2.30.30.40">
    <property type="entry name" value="SH3 Domains"/>
    <property type="match status" value="1"/>
</dbReference>
<feature type="region of interest" description="Disordered" evidence="1">
    <location>
        <begin position="509"/>
        <end position="535"/>
    </location>
</feature>
<keyword evidence="2" id="KW-0732">Signal</keyword>
<name>A0A5B1CB71_9BACT</name>
<keyword evidence="4" id="KW-1185">Reference proteome</keyword>
<feature type="compositionally biased region" description="Low complexity" evidence="1">
    <location>
        <begin position="518"/>
        <end position="529"/>
    </location>
</feature>
<organism evidence="3 4">
    <name type="scientific">Rubripirellula obstinata</name>
    <dbReference type="NCBI Taxonomy" id="406547"/>
    <lineage>
        <taxon>Bacteria</taxon>
        <taxon>Pseudomonadati</taxon>
        <taxon>Planctomycetota</taxon>
        <taxon>Planctomycetia</taxon>
        <taxon>Pirellulales</taxon>
        <taxon>Pirellulaceae</taxon>
        <taxon>Rubripirellula</taxon>
    </lineage>
</organism>
<comment type="caution">
    <text evidence="3">The sequence shown here is derived from an EMBL/GenBank/DDBJ whole genome shotgun (WGS) entry which is preliminary data.</text>
</comment>
<gene>
    <name evidence="3" type="ORF">LF1_08540</name>
</gene>
<dbReference type="Proteomes" id="UP000322699">
    <property type="component" value="Unassembled WGS sequence"/>
</dbReference>
<dbReference type="RefSeq" id="WP_068266214.1">
    <property type="nucleotide sequence ID" value="NZ_LWSK01000112.1"/>
</dbReference>